<dbReference type="AlphaFoldDB" id="A0A433JSU4"/>
<keyword evidence="10" id="KW-1185">Reference proteome</keyword>
<feature type="domain" description="Mannitol dehydrogenase N-terminal" evidence="7">
    <location>
        <begin position="21"/>
        <end position="261"/>
    </location>
</feature>
<dbReference type="InterPro" id="IPR013131">
    <property type="entry name" value="Mannitol_DH_N"/>
</dbReference>
<dbReference type="EMBL" id="RZGZ01000002">
    <property type="protein sequence ID" value="RUR01393.1"/>
    <property type="molecule type" value="Genomic_DNA"/>
</dbReference>
<dbReference type="Pfam" id="PF08125">
    <property type="entry name" value="Mannitol_dh_C"/>
    <property type="match status" value="1"/>
</dbReference>
<dbReference type="GO" id="GO:0019594">
    <property type="term" value="P:mannitol metabolic process"/>
    <property type="evidence" value="ECO:0007669"/>
    <property type="project" value="InterPro"/>
</dbReference>
<evidence type="ECO:0000259" key="7">
    <source>
        <dbReference type="Pfam" id="PF01232"/>
    </source>
</evidence>
<reference evidence="9 10" key="1">
    <citation type="submission" date="2018-12" db="EMBL/GenBank/DDBJ databases">
        <authorList>
            <person name="Li F."/>
        </authorList>
    </citation>
    <scope>NUCLEOTIDE SEQUENCE [LARGE SCALE GENOMIC DNA]</scope>
    <source>
        <strain evidence="9 10">EGI 6500705</strain>
    </source>
</reference>
<accession>A0A433JSU4</accession>
<sequence length="440" mass="47088">MTDALSRATYPGVRRTPDRLIVHIGLGAFHRSHQAWFTARAHDGDRWAITAYSGRRPDAADALQAQDGLYTLIERGEGGDRATVMDIITEAVDGGDVDHLMRSVADPHTSVVTLTITEAGYEWSDELEADRLLLAGVDRSADDHPATALGRLALALDSRRLAGAGPVALVSCDNLPDNGAVLRAALRPLLDAIGPDTAAWVEESVGFVSSSVDRITPRSTTADEETAEALTGFRDPCVVVTEPFADWTMSDDFPAGRPAWETAGARIVDDVEPFERRKLWLLNGAHTLLAAAGPGRGHAFVDEAFADPVLRSSVEGFWDECVRHLPDDLDLDRYRADLASRFGNSAIRHSLEQIATGAEAKLRVRILPVIAAERAAGRSGTAAAVALAAHLARLSDGRTPEHAAVRSALERIADASVDDAVVDLVTDLITTSRATSAPTH</sequence>
<evidence type="ECO:0000256" key="4">
    <source>
        <dbReference type="ARBA" id="ARBA00023002"/>
    </source>
</evidence>
<dbReference type="Proteomes" id="UP000274909">
    <property type="component" value="Unassembled WGS sequence"/>
</dbReference>
<organism evidence="9 10">
    <name type="scientific">Labedella endophytica</name>
    <dbReference type="NCBI Taxonomy" id="1523160"/>
    <lineage>
        <taxon>Bacteria</taxon>
        <taxon>Bacillati</taxon>
        <taxon>Actinomycetota</taxon>
        <taxon>Actinomycetes</taxon>
        <taxon>Micrococcales</taxon>
        <taxon>Microbacteriaceae</taxon>
        <taxon>Labedella</taxon>
    </lineage>
</organism>
<evidence type="ECO:0000313" key="10">
    <source>
        <dbReference type="Proteomes" id="UP000274909"/>
    </source>
</evidence>
<dbReference type="Pfam" id="PF01232">
    <property type="entry name" value="Mannitol_dh"/>
    <property type="match status" value="1"/>
</dbReference>
<dbReference type="OrthoDB" id="271711at2"/>
<dbReference type="InterPro" id="IPR023027">
    <property type="entry name" value="Mannitol_DH_CS"/>
</dbReference>
<comment type="similarity">
    <text evidence="1">Belongs to the mannitol dehydrogenase family.</text>
</comment>
<evidence type="ECO:0000256" key="6">
    <source>
        <dbReference type="ARBA" id="ARBA00048615"/>
    </source>
</evidence>
<evidence type="ECO:0000259" key="8">
    <source>
        <dbReference type="Pfam" id="PF08125"/>
    </source>
</evidence>
<comment type="caution">
    <text evidence="9">The sequence shown here is derived from an EMBL/GenBank/DDBJ whole genome shotgun (WGS) entry which is preliminary data.</text>
</comment>
<dbReference type="InterPro" id="IPR013118">
    <property type="entry name" value="Mannitol_DH_C"/>
</dbReference>
<proteinExistence type="inferred from homology"/>
<dbReference type="InterPro" id="IPR050988">
    <property type="entry name" value="Mannitol_DH/Oxidoreductase"/>
</dbReference>
<comment type="catalytic activity">
    <reaction evidence="6">
        <text>D-mannitol 1-phosphate + NAD(+) = beta-D-fructose 6-phosphate + NADH + H(+)</text>
        <dbReference type="Rhea" id="RHEA:19661"/>
        <dbReference type="ChEBI" id="CHEBI:15378"/>
        <dbReference type="ChEBI" id="CHEBI:57540"/>
        <dbReference type="ChEBI" id="CHEBI:57634"/>
        <dbReference type="ChEBI" id="CHEBI:57945"/>
        <dbReference type="ChEBI" id="CHEBI:61381"/>
        <dbReference type="EC" id="1.1.1.17"/>
    </reaction>
</comment>
<evidence type="ECO:0000256" key="2">
    <source>
        <dbReference type="ARBA" id="ARBA00012939"/>
    </source>
</evidence>
<dbReference type="PRINTS" id="PR00084">
    <property type="entry name" value="MTLDHDRGNASE"/>
</dbReference>
<gene>
    <name evidence="9" type="ORF">ELQ94_07785</name>
</gene>
<dbReference type="InterPro" id="IPR013328">
    <property type="entry name" value="6PGD_dom2"/>
</dbReference>
<dbReference type="SUPFAM" id="SSF51735">
    <property type="entry name" value="NAD(P)-binding Rossmann-fold domains"/>
    <property type="match status" value="1"/>
</dbReference>
<protein>
    <recommendedName>
        <fullName evidence="3">Mannitol-1-phosphate 5-dehydrogenase</fullName>
        <ecNumber evidence="2">1.1.1.17</ecNumber>
    </recommendedName>
</protein>
<dbReference type="PROSITE" id="PS00974">
    <property type="entry name" value="MANNITOL_DHGENASE"/>
    <property type="match status" value="1"/>
</dbReference>
<dbReference type="EC" id="1.1.1.17" evidence="2"/>
<evidence type="ECO:0000256" key="1">
    <source>
        <dbReference type="ARBA" id="ARBA00006541"/>
    </source>
</evidence>
<dbReference type="PANTHER" id="PTHR43362:SF1">
    <property type="entry name" value="MANNITOL DEHYDROGENASE 2-RELATED"/>
    <property type="match status" value="1"/>
</dbReference>
<keyword evidence="4" id="KW-0560">Oxidoreductase</keyword>
<dbReference type="Gene3D" id="3.40.50.720">
    <property type="entry name" value="NAD(P)-binding Rossmann-like Domain"/>
    <property type="match status" value="1"/>
</dbReference>
<evidence type="ECO:0000256" key="3">
    <source>
        <dbReference type="ARBA" id="ARBA00016219"/>
    </source>
</evidence>
<keyword evidence="5" id="KW-0520">NAD</keyword>
<evidence type="ECO:0000313" key="9">
    <source>
        <dbReference type="EMBL" id="RUR01393.1"/>
    </source>
</evidence>
<dbReference type="PANTHER" id="PTHR43362">
    <property type="entry name" value="MANNITOL DEHYDROGENASE DSF1-RELATED"/>
    <property type="match status" value="1"/>
</dbReference>
<dbReference type="SUPFAM" id="SSF48179">
    <property type="entry name" value="6-phosphogluconate dehydrogenase C-terminal domain-like"/>
    <property type="match status" value="1"/>
</dbReference>
<feature type="domain" description="Mannitol dehydrogenase C-terminal" evidence="8">
    <location>
        <begin position="270"/>
        <end position="390"/>
    </location>
</feature>
<dbReference type="Gene3D" id="1.10.1040.10">
    <property type="entry name" value="N-(1-d-carboxylethyl)-l-norvaline Dehydrogenase, domain 2"/>
    <property type="match status" value="1"/>
</dbReference>
<name>A0A433JSU4_9MICO</name>
<dbReference type="InterPro" id="IPR036291">
    <property type="entry name" value="NAD(P)-bd_dom_sf"/>
</dbReference>
<dbReference type="GO" id="GO:0008926">
    <property type="term" value="F:mannitol-1-phosphate 5-dehydrogenase activity"/>
    <property type="evidence" value="ECO:0007669"/>
    <property type="project" value="UniProtKB-EC"/>
</dbReference>
<dbReference type="InterPro" id="IPR000669">
    <property type="entry name" value="Mannitol_DH"/>
</dbReference>
<dbReference type="InterPro" id="IPR008927">
    <property type="entry name" value="6-PGluconate_DH-like_C_sf"/>
</dbReference>
<evidence type="ECO:0000256" key="5">
    <source>
        <dbReference type="ARBA" id="ARBA00023027"/>
    </source>
</evidence>